<reference evidence="1 2" key="1">
    <citation type="submission" date="2020-07" db="EMBL/GenBank/DDBJ databases">
        <title>Bacterium isolated from marine sediment.</title>
        <authorList>
            <person name="Shang D."/>
        </authorList>
    </citation>
    <scope>NUCLEOTIDE SEQUENCE [LARGE SCALE GENOMIC DNA]</scope>
    <source>
        <strain evidence="1 2">F6074</strain>
    </source>
</reference>
<sequence>MEHKVYKREEIASNEYRVFGGDGKVLKNHKNKPYPNLSERASQNLIDDLNAVNLKNRELIFQNNSEKDALVEIAAHNRSNRELNQSLCYCVISTLMEYQEHNSTIELELELSIQWDRLFRLTPGPPYLLIELRNTAEAQEFFGQDYVNLPLNYCQSVEEMEENKIELVPENTIKIVADLVQEMSMAEKVMVDILYNLFQYFSITIPILWVAGKIDDEAFIASYYALHMNVDIYEMDHIEFERPSFEMNRLLYLNALKKSYQDEDQSLPCANS</sequence>
<organism evidence="1 2">
    <name type="scientific">Gelidibacter maritimus</name>
    <dbReference type="NCBI Taxonomy" id="2761487"/>
    <lineage>
        <taxon>Bacteria</taxon>
        <taxon>Pseudomonadati</taxon>
        <taxon>Bacteroidota</taxon>
        <taxon>Flavobacteriia</taxon>
        <taxon>Flavobacteriales</taxon>
        <taxon>Flavobacteriaceae</taxon>
        <taxon>Gelidibacter</taxon>
    </lineage>
</organism>
<dbReference type="Proteomes" id="UP000541857">
    <property type="component" value="Unassembled WGS sequence"/>
</dbReference>
<name>A0A7W2M2I5_9FLAO</name>
<comment type="caution">
    <text evidence="1">The sequence shown here is derived from an EMBL/GenBank/DDBJ whole genome shotgun (WGS) entry which is preliminary data.</text>
</comment>
<evidence type="ECO:0000313" key="1">
    <source>
        <dbReference type="EMBL" id="MBA6151460.1"/>
    </source>
</evidence>
<dbReference type="RefSeq" id="WP_182202167.1">
    <property type="nucleotide sequence ID" value="NZ_JACGLT010000001.1"/>
</dbReference>
<dbReference type="EMBL" id="JACGLT010000001">
    <property type="protein sequence ID" value="MBA6151460.1"/>
    <property type="molecule type" value="Genomic_DNA"/>
</dbReference>
<gene>
    <name evidence="1" type="ORF">H3Z82_01815</name>
</gene>
<dbReference type="AlphaFoldDB" id="A0A7W2M2I5"/>
<accession>A0A7W2M2I5</accession>
<evidence type="ECO:0000313" key="2">
    <source>
        <dbReference type="Proteomes" id="UP000541857"/>
    </source>
</evidence>
<protein>
    <submittedName>
        <fullName evidence="1">Uncharacterized protein</fullName>
    </submittedName>
</protein>
<proteinExistence type="predicted"/>
<keyword evidence="2" id="KW-1185">Reference proteome</keyword>